<accession>A0A9P5Y5Z4</accession>
<gene>
    <name evidence="1" type="ORF">BDZ94DRAFT_794451</name>
</gene>
<dbReference type="Proteomes" id="UP000807353">
    <property type="component" value="Unassembled WGS sequence"/>
</dbReference>
<protein>
    <submittedName>
        <fullName evidence="1">Uncharacterized protein</fullName>
    </submittedName>
</protein>
<evidence type="ECO:0000313" key="2">
    <source>
        <dbReference type="Proteomes" id="UP000807353"/>
    </source>
</evidence>
<evidence type="ECO:0000313" key="1">
    <source>
        <dbReference type="EMBL" id="KAF9461780.1"/>
    </source>
</evidence>
<organism evidence="1 2">
    <name type="scientific">Collybia nuda</name>
    <dbReference type="NCBI Taxonomy" id="64659"/>
    <lineage>
        <taxon>Eukaryota</taxon>
        <taxon>Fungi</taxon>
        <taxon>Dikarya</taxon>
        <taxon>Basidiomycota</taxon>
        <taxon>Agaricomycotina</taxon>
        <taxon>Agaricomycetes</taxon>
        <taxon>Agaricomycetidae</taxon>
        <taxon>Agaricales</taxon>
        <taxon>Tricholomatineae</taxon>
        <taxon>Clitocybaceae</taxon>
        <taxon>Collybia</taxon>
    </lineage>
</organism>
<reference evidence="1" key="1">
    <citation type="submission" date="2020-11" db="EMBL/GenBank/DDBJ databases">
        <authorList>
            <consortium name="DOE Joint Genome Institute"/>
            <person name="Ahrendt S."/>
            <person name="Riley R."/>
            <person name="Andreopoulos W."/>
            <person name="Labutti K."/>
            <person name="Pangilinan J."/>
            <person name="Ruiz-Duenas F.J."/>
            <person name="Barrasa J.M."/>
            <person name="Sanchez-Garcia M."/>
            <person name="Camarero S."/>
            <person name="Miyauchi S."/>
            <person name="Serrano A."/>
            <person name="Linde D."/>
            <person name="Babiker R."/>
            <person name="Drula E."/>
            <person name="Ayuso-Fernandez I."/>
            <person name="Pacheco R."/>
            <person name="Padilla G."/>
            <person name="Ferreira P."/>
            <person name="Barriuso J."/>
            <person name="Kellner H."/>
            <person name="Castanera R."/>
            <person name="Alfaro M."/>
            <person name="Ramirez L."/>
            <person name="Pisabarro A.G."/>
            <person name="Kuo A."/>
            <person name="Tritt A."/>
            <person name="Lipzen A."/>
            <person name="He G."/>
            <person name="Yan M."/>
            <person name="Ng V."/>
            <person name="Cullen D."/>
            <person name="Martin F."/>
            <person name="Rosso M.-N."/>
            <person name="Henrissat B."/>
            <person name="Hibbett D."/>
            <person name="Martinez A.T."/>
            <person name="Grigoriev I.V."/>
        </authorList>
    </citation>
    <scope>NUCLEOTIDE SEQUENCE</scope>
    <source>
        <strain evidence="1">CBS 247.69</strain>
    </source>
</reference>
<comment type="caution">
    <text evidence="1">The sequence shown here is derived from an EMBL/GenBank/DDBJ whole genome shotgun (WGS) entry which is preliminary data.</text>
</comment>
<dbReference type="EMBL" id="MU150279">
    <property type="protein sequence ID" value="KAF9461780.1"/>
    <property type="molecule type" value="Genomic_DNA"/>
</dbReference>
<name>A0A9P5Y5Z4_9AGAR</name>
<sequence length="246" mass="27695">MSDPFIALRNSYPHMVTAEALFFHYGTHYAIRVEAPTIGLEFTDHAYIGSDPEGFLFYRDLKDFGYKPERRRTSKYKVSTITFGNKLYVLVKFYHNDENNSYAQFIGEDPTRAVAGASMEGYSREGNWDKLKIGSVTATVYKDSDDTSITMEVDTIHKKAIWRAAQAPSLVNASVEVQGILYFKDLNTINTGTFVSYNDDRLVFYANAYSGTDFTAYFIPLENQQQETLGYSGAGLELSGVAWSNA</sequence>
<keyword evidence="2" id="KW-1185">Reference proteome</keyword>
<proteinExistence type="predicted"/>
<dbReference type="OrthoDB" id="2964870at2759"/>
<dbReference type="AlphaFoldDB" id="A0A9P5Y5Z4"/>